<dbReference type="InterPro" id="IPR009231">
    <property type="entry name" value="Chloride_chnl_CLIC-like"/>
</dbReference>
<evidence type="ECO:0000256" key="7">
    <source>
        <dbReference type="SAM" id="Phobius"/>
    </source>
</evidence>
<keyword evidence="4 7" id="KW-0812">Transmembrane</keyword>
<organism evidence="8 9">
    <name type="scientific">Haemonchus placei</name>
    <name type="common">Barber's pole worm</name>
    <dbReference type="NCBI Taxonomy" id="6290"/>
    <lineage>
        <taxon>Eukaryota</taxon>
        <taxon>Metazoa</taxon>
        <taxon>Ecdysozoa</taxon>
        <taxon>Nematoda</taxon>
        <taxon>Chromadorea</taxon>
        <taxon>Rhabditida</taxon>
        <taxon>Rhabditina</taxon>
        <taxon>Rhabditomorpha</taxon>
        <taxon>Strongyloidea</taxon>
        <taxon>Trichostrongylidae</taxon>
        <taxon>Haemonchus</taxon>
    </lineage>
</organism>
<comment type="similarity">
    <text evidence="2">Belongs to the chloride channel MCLC family.</text>
</comment>
<evidence type="ECO:0000313" key="8">
    <source>
        <dbReference type="EMBL" id="VDO41236.1"/>
    </source>
</evidence>
<evidence type="ECO:0000313" key="9">
    <source>
        <dbReference type="Proteomes" id="UP000268014"/>
    </source>
</evidence>
<dbReference type="OrthoDB" id="5837276at2759"/>
<dbReference type="GO" id="GO:0005254">
    <property type="term" value="F:chloride channel activity"/>
    <property type="evidence" value="ECO:0007669"/>
    <property type="project" value="TreeGrafter"/>
</dbReference>
<feature type="transmembrane region" description="Helical" evidence="7">
    <location>
        <begin position="83"/>
        <end position="102"/>
    </location>
</feature>
<dbReference type="GO" id="GO:0016020">
    <property type="term" value="C:membrane"/>
    <property type="evidence" value="ECO:0007669"/>
    <property type="project" value="UniProtKB-SubCell"/>
</dbReference>
<reference evidence="8 9" key="1">
    <citation type="submission" date="2018-11" db="EMBL/GenBank/DDBJ databases">
        <authorList>
            <consortium name="Pathogen Informatics"/>
        </authorList>
    </citation>
    <scope>NUCLEOTIDE SEQUENCE [LARGE SCALE GENOMIC DNA]</scope>
    <source>
        <strain evidence="8 9">MHpl1</strain>
    </source>
</reference>
<accession>A0A3P7V1T4</accession>
<keyword evidence="6 7" id="KW-0472">Membrane</keyword>
<gene>
    <name evidence="8" type="ORF">HPLM_LOCUS10825</name>
</gene>
<dbReference type="GO" id="GO:0005783">
    <property type="term" value="C:endoplasmic reticulum"/>
    <property type="evidence" value="ECO:0007669"/>
    <property type="project" value="TreeGrafter"/>
</dbReference>
<evidence type="ECO:0000256" key="5">
    <source>
        <dbReference type="ARBA" id="ARBA00022989"/>
    </source>
</evidence>
<dbReference type="AlphaFoldDB" id="A0A3P7V1T4"/>
<name>A0A3P7V1T4_HAEPC</name>
<evidence type="ECO:0000256" key="3">
    <source>
        <dbReference type="ARBA" id="ARBA00015571"/>
    </source>
</evidence>
<dbReference type="Proteomes" id="UP000268014">
    <property type="component" value="Unassembled WGS sequence"/>
</dbReference>
<keyword evidence="5 7" id="KW-1133">Transmembrane helix</keyword>
<dbReference type="STRING" id="6290.A0A3P7V1T4"/>
<protein>
    <recommendedName>
        <fullName evidence="3">Chloride channel CLIC-like protein 1</fullName>
    </recommendedName>
</protein>
<dbReference type="PANTHER" id="PTHR34093">
    <property type="entry name" value="CHLORIDE CHANNEL CLIC-LIKE PROTEIN 1"/>
    <property type="match status" value="1"/>
</dbReference>
<sequence length="275" mass="31271">MFRVSLSSLNMRVIGSYLEMDTLENELSIKEQVRGALHNMFEVKAPSIWQELLTMSQPWLSLLNMIILPPALFLILKSIMSSRSFWTCIISVFFVVSMVTTYNRIYQEKLAQRMAEAMNRKADACAPNSILEQSLEYLSSFIFFRKKSPCLAFIESQTVSLVAEISLLDVFSDVISNSIFGVLGNLGRHTNRFFREFYENVPLPAMLLMTVTLQLLLDFCDSSLSSLFPVLSTIRYTAGTVARCVEGSRSANERIEQNHRYKAVRGSKLENPLSK</sequence>
<evidence type="ECO:0000256" key="4">
    <source>
        <dbReference type="ARBA" id="ARBA00022692"/>
    </source>
</evidence>
<dbReference type="EMBL" id="UZAF01017400">
    <property type="protein sequence ID" value="VDO41236.1"/>
    <property type="molecule type" value="Genomic_DNA"/>
</dbReference>
<feature type="transmembrane region" description="Helical" evidence="7">
    <location>
        <begin position="59"/>
        <end position="76"/>
    </location>
</feature>
<comment type="subcellular location">
    <subcellularLocation>
        <location evidence="1">Membrane</location>
        <topology evidence="1">Multi-pass membrane protein</topology>
    </subcellularLocation>
</comment>
<keyword evidence="9" id="KW-1185">Reference proteome</keyword>
<evidence type="ECO:0000256" key="2">
    <source>
        <dbReference type="ARBA" id="ARBA00005944"/>
    </source>
</evidence>
<dbReference type="PANTHER" id="PTHR34093:SF1">
    <property type="entry name" value="CHLORIDE CHANNEL CLIC-LIKE PROTEIN 1"/>
    <property type="match status" value="1"/>
</dbReference>
<evidence type="ECO:0000256" key="1">
    <source>
        <dbReference type="ARBA" id="ARBA00004141"/>
    </source>
</evidence>
<evidence type="ECO:0000256" key="6">
    <source>
        <dbReference type="ARBA" id="ARBA00023136"/>
    </source>
</evidence>
<proteinExistence type="inferred from homology"/>